<dbReference type="FunFam" id="3.40.50.300:FF:000057">
    <property type="entry name" value="GTPase Der"/>
    <property type="match status" value="1"/>
</dbReference>
<dbReference type="Gene3D" id="3.40.50.300">
    <property type="entry name" value="P-loop containing nucleotide triphosphate hydrolases"/>
    <property type="match status" value="2"/>
</dbReference>
<keyword evidence="3 8" id="KW-0690">Ribosome biogenesis</keyword>
<dbReference type="GO" id="GO:0042254">
    <property type="term" value="P:ribosome biogenesis"/>
    <property type="evidence" value="ECO:0007669"/>
    <property type="project" value="UniProtKB-KW"/>
</dbReference>
<evidence type="ECO:0000313" key="12">
    <source>
        <dbReference type="EMBL" id="AGF46941.1"/>
    </source>
</evidence>
<dbReference type="InterPro" id="IPR032859">
    <property type="entry name" value="KH_dom-like"/>
</dbReference>
<dbReference type="GO" id="GO:0005525">
    <property type="term" value="F:GTP binding"/>
    <property type="evidence" value="ECO:0007669"/>
    <property type="project" value="UniProtKB-UniRule"/>
</dbReference>
<evidence type="ECO:0000256" key="3">
    <source>
        <dbReference type="ARBA" id="ARBA00022517"/>
    </source>
</evidence>
<comment type="similarity">
    <text evidence="1 8 9 10">Belongs to the TRAFAC class TrmE-Era-EngA-EngB-Septin-like GTPase superfamily. EngA (Der) GTPase family.</text>
</comment>
<dbReference type="InterPro" id="IPR031166">
    <property type="entry name" value="G_ENGA"/>
</dbReference>
<evidence type="ECO:0000256" key="7">
    <source>
        <dbReference type="ARBA" id="ARBA00032345"/>
    </source>
</evidence>
<accession>M1LS21</accession>
<dbReference type="FunFam" id="3.40.50.300:FF:000040">
    <property type="entry name" value="GTPase Der"/>
    <property type="match status" value="1"/>
</dbReference>
<feature type="binding site" evidence="8">
    <location>
        <begin position="188"/>
        <end position="195"/>
    </location>
    <ligand>
        <name>GTP</name>
        <dbReference type="ChEBI" id="CHEBI:37565"/>
        <label>2</label>
    </ligand>
</feature>
<comment type="function">
    <text evidence="8 10">GTPase that plays an essential role in the late steps of ribosome biogenesis.</text>
</comment>
<organism evidence="12 13">
    <name type="scientific">Candidatus Kinetoplastidibacterium desouzai TCC079E</name>
    <dbReference type="NCBI Taxonomy" id="1208919"/>
    <lineage>
        <taxon>Bacteria</taxon>
        <taxon>Pseudomonadati</taxon>
        <taxon>Pseudomonadota</taxon>
        <taxon>Betaproteobacteria</taxon>
        <taxon>Candidatus Kinetoplastidibacterium</taxon>
    </lineage>
</organism>
<feature type="binding site" evidence="8">
    <location>
        <begin position="300"/>
        <end position="303"/>
    </location>
    <ligand>
        <name>GTP</name>
        <dbReference type="ChEBI" id="CHEBI:37565"/>
        <label>2</label>
    </ligand>
</feature>
<dbReference type="Gene3D" id="3.30.300.20">
    <property type="match status" value="1"/>
</dbReference>
<keyword evidence="5 8" id="KW-0547">Nucleotide-binding</keyword>
<feature type="binding site" evidence="8">
    <location>
        <begin position="235"/>
        <end position="239"/>
    </location>
    <ligand>
        <name>GTP</name>
        <dbReference type="ChEBI" id="CHEBI:37565"/>
        <label>2</label>
    </ligand>
</feature>
<dbReference type="Pfam" id="PF01926">
    <property type="entry name" value="MMR_HSR1"/>
    <property type="match status" value="2"/>
</dbReference>
<dbReference type="NCBIfam" id="TIGR03594">
    <property type="entry name" value="GTPase_EngA"/>
    <property type="match status" value="1"/>
</dbReference>
<dbReference type="PRINTS" id="PR00326">
    <property type="entry name" value="GTP1OBG"/>
</dbReference>
<dbReference type="PROSITE" id="PS51712">
    <property type="entry name" value="G_ENGA"/>
    <property type="match status" value="2"/>
</dbReference>
<evidence type="ECO:0000256" key="10">
    <source>
        <dbReference type="RuleBase" id="RU004481"/>
    </source>
</evidence>
<evidence type="ECO:0000259" key="11">
    <source>
        <dbReference type="PROSITE" id="PS51712"/>
    </source>
</evidence>
<dbReference type="CDD" id="cd01894">
    <property type="entry name" value="EngA1"/>
    <property type="match status" value="1"/>
</dbReference>
<dbReference type="PANTHER" id="PTHR43834">
    <property type="entry name" value="GTPASE DER"/>
    <property type="match status" value="1"/>
</dbReference>
<dbReference type="HOGENOM" id="CLU_016077_6_2_4"/>
<dbReference type="HAMAP" id="MF_00195">
    <property type="entry name" value="GTPase_Der"/>
    <property type="match status" value="1"/>
</dbReference>
<gene>
    <name evidence="8" type="primary">der</name>
    <name evidence="12" type="ORF">CDSE_0652</name>
</gene>
<dbReference type="GO" id="GO:0043022">
    <property type="term" value="F:ribosome binding"/>
    <property type="evidence" value="ECO:0007669"/>
    <property type="project" value="TreeGrafter"/>
</dbReference>
<dbReference type="PANTHER" id="PTHR43834:SF6">
    <property type="entry name" value="GTPASE DER"/>
    <property type="match status" value="1"/>
</dbReference>
<comment type="subunit">
    <text evidence="8">Associates with the 50S ribosomal subunit.</text>
</comment>
<dbReference type="InterPro" id="IPR016484">
    <property type="entry name" value="GTPase_Der"/>
</dbReference>
<feature type="binding site" evidence="8">
    <location>
        <begin position="122"/>
        <end position="125"/>
    </location>
    <ligand>
        <name>GTP</name>
        <dbReference type="ChEBI" id="CHEBI:37565"/>
        <label>1</label>
    </ligand>
</feature>
<feature type="domain" description="EngA-type G" evidence="11">
    <location>
        <begin position="5"/>
        <end position="170"/>
    </location>
</feature>
<dbReference type="Proteomes" id="UP000011547">
    <property type="component" value="Chromosome"/>
</dbReference>
<dbReference type="NCBIfam" id="TIGR00231">
    <property type="entry name" value="small_GTP"/>
    <property type="match status" value="2"/>
</dbReference>
<dbReference type="InterPro" id="IPR006073">
    <property type="entry name" value="GTP-bd"/>
</dbReference>
<dbReference type="PIRSF" id="PIRSF006485">
    <property type="entry name" value="GTP-binding_EngA"/>
    <property type="match status" value="1"/>
</dbReference>
<feature type="domain" description="EngA-type G" evidence="11">
    <location>
        <begin position="182"/>
        <end position="355"/>
    </location>
</feature>
<dbReference type="PATRIC" id="fig|1208919.3.peg.379"/>
<evidence type="ECO:0000256" key="6">
    <source>
        <dbReference type="ARBA" id="ARBA00023134"/>
    </source>
</evidence>
<evidence type="ECO:0000256" key="4">
    <source>
        <dbReference type="ARBA" id="ARBA00022737"/>
    </source>
</evidence>
<dbReference type="KEGG" id="kde:CDSE_0652"/>
<keyword evidence="4 10" id="KW-0677">Repeat</keyword>
<protein>
    <recommendedName>
        <fullName evidence="2 8">GTPase Der</fullName>
    </recommendedName>
    <alternativeName>
        <fullName evidence="7 8">GTP-binding protein EngA</fullName>
    </alternativeName>
</protein>
<dbReference type="eggNOG" id="COG1160">
    <property type="taxonomic scope" value="Bacteria"/>
</dbReference>
<keyword evidence="13" id="KW-1185">Reference proteome</keyword>
<dbReference type="AlphaFoldDB" id="M1LS21"/>
<sequence length="444" mass="49857">MSYKPVISLVGRTNVGKSTLFNRLTKTRNAIVADFPGLTRDRHYGEANIAFHKFIVIDTGGLEPNSKDVFSAKIASQTNQAILESDVIIFLLDARSGICNQDYEIAKMLRKIANKRIFMAINKSEGMSLEKFDSDFYKMGLGKPYLISSSHGDGIYNLFESALSDFPTENDLDIDPPSNNNIRLAIVGKPNVGKSTLINSIIGEERLIAFDMPGTTKDSIDVDFSIKDRNYVLVDTAGIRKKSKVFDYVEKFSVVKTLQSIESSNVVLLVLDACSDISEQDAHIAGFILESGKAIVIAINKCDSVKPEEMKNIERTFQRKMHFLSFARMHMISAIKKYNIRSLFDSINEAYESTFANLSTPKINRLLKLAVEKQPPPKKNILRPKMRYAHQGGQNPPVIVIHGNSLDLIPKSYVRFLESFFRKEFSLTGTPLRIDFKSSNNPYV</sequence>
<reference evidence="12 13" key="1">
    <citation type="journal article" date="2013" name="Genome Biol. Evol.">
        <title>Genome evolution and phylogenomic analysis of candidatus kinetoplastibacterium, the betaproteobacterial endosymbionts of strigomonas and angomonas.</title>
        <authorList>
            <person name="Alves J.M."/>
            <person name="Serrano M.G."/>
            <person name="Maia da Silva F."/>
            <person name="Voegtly L.J."/>
            <person name="Matveyev A.V."/>
            <person name="Teixeira M.M."/>
            <person name="Camargo E.P."/>
            <person name="Buck G.A."/>
        </authorList>
    </citation>
    <scope>NUCLEOTIDE SEQUENCE [LARGE SCALE GENOMIC DNA]</scope>
    <source>
        <strain evidence="12 13">TCC079E</strain>
    </source>
</reference>
<name>M1LS21_9PROT</name>
<dbReference type="CDD" id="cd01895">
    <property type="entry name" value="EngA2"/>
    <property type="match status" value="1"/>
</dbReference>
<keyword evidence="6 8" id="KW-0342">GTP-binding</keyword>
<evidence type="ECO:0000313" key="13">
    <source>
        <dbReference type="Proteomes" id="UP000011547"/>
    </source>
</evidence>
<dbReference type="RefSeq" id="WP_015396352.1">
    <property type="nucleotide sequence ID" value="NC_020294.1"/>
</dbReference>
<dbReference type="InterPro" id="IPR005225">
    <property type="entry name" value="Small_GTP-bd"/>
</dbReference>
<feature type="binding site" evidence="8">
    <location>
        <begin position="58"/>
        <end position="62"/>
    </location>
    <ligand>
        <name>GTP</name>
        <dbReference type="ChEBI" id="CHEBI:37565"/>
        <label>1</label>
    </ligand>
</feature>
<dbReference type="InterPro" id="IPR027417">
    <property type="entry name" value="P-loop_NTPase"/>
</dbReference>
<evidence type="ECO:0000256" key="8">
    <source>
        <dbReference type="HAMAP-Rule" id="MF_00195"/>
    </source>
</evidence>
<feature type="binding site" evidence="8">
    <location>
        <begin position="11"/>
        <end position="18"/>
    </location>
    <ligand>
        <name>GTP</name>
        <dbReference type="ChEBI" id="CHEBI:37565"/>
        <label>1</label>
    </ligand>
</feature>
<dbReference type="EMBL" id="CP003803">
    <property type="protein sequence ID" value="AGF46941.1"/>
    <property type="molecule type" value="Genomic_DNA"/>
</dbReference>
<dbReference type="OrthoDB" id="9805918at2"/>
<evidence type="ECO:0000256" key="9">
    <source>
        <dbReference type="PROSITE-ProRule" id="PRU01049"/>
    </source>
</evidence>
<dbReference type="SUPFAM" id="SSF52540">
    <property type="entry name" value="P-loop containing nucleoside triphosphate hydrolases"/>
    <property type="match status" value="2"/>
</dbReference>
<dbReference type="STRING" id="1208919.CDSE_0652"/>
<dbReference type="InterPro" id="IPR015946">
    <property type="entry name" value="KH_dom-like_a/b"/>
</dbReference>
<evidence type="ECO:0000256" key="2">
    <source>
        <dbReference type="ARBA" id="ARBA00020953"/>
    </source>
</evidence>
<evidence type="ECO:0000256" key="5">
    <source>
        <dbReference type="ARBA" id="ARBA00022741"/>
    </source>
</evidence>
<dbReference type="Pfam" id="PF14714">
    <property type="entry name" value="KH_dom-like"/>
    <property type="match status" value="1"/>
</dbReference>
<proteinExistence type="inferred from homology"/>
<evidence type="ECO:0000256" key="1">
    <source>
        <dbReference type="ARBA" id="ARBA00008279"/>
    </source>
</evidence>